<reference evidence="9" key="1">
    <citation type="submission" date="2020-10" db="EMBL/GenBank/DDBJ databases">
        <authorList>
            <person name="Castelo-Branco R."/>
            <person name="Eusebio N."/>
            <person name="Adriana R."/>
            <person name="Vieira A."/>
            <person name="Brugerolle De Fraissinette N."/>
            <person name="Rezende De Castro R."/>
            <person name="Schneider M.P."/>
            <person name="Vasconcelos V."/>
            <person name="Leao P.N."/>
        </authorList>
    </citation>
    <scope>NUCLEOTIDE SEQUENCE</scope>
    <source>
        <strain evidence="9">LEGE 11480</strain>
    </source>
</reference>
<comment type="catalytic activity">
    <reaction evidence="6">
        <text>5-carboxymethylaminomethyluridine(34) in tRNA(Leu) + S-adenosyl-L-methionine = 5-carboxymethylaminomethyl-2'-O-methyluridine(34) in tRNA(Leu) + S-adenosyl-L-homocysteine + H(+)</text>
        <dbReference type="Rhea" id="RHEA:43088"/>
        <dbReference type="Rhea" id="RHEA-COMP:10333"/>
        <dbReference type="Rhea" id="RHEA-COMP:10334"/>
        <dbReference type="ChEBI" id="CHEBI:15378"/>
        <dbReference type="ChEBI" id="CHEBI:57856"/>
        <dbReference type="ChEBI" id="CHEBI:59789"/>
        <dbReference type="ChEBI" id="CHEBI:74508"/>
        <dbReference type="ChEBI" id="CHEBI:74511"/>
        <dbReference type="EC" id="2.1.1.207"/>
    </reaction>
</comment>
<dbReference type="GO" id="GO:0008757">
    <property type="term" value="F:S-adenosylmethionine-dependent methyltransferase activity"/>
    <property type="evidence" value="ECO:0007669"/>
    <property type="project" value="UniProtKB-UniRule"/>
</dbReference>
<evidence type="ECO:0000256" key="5">
    <source>
        <dbReference type="ARBA" id="ARBA00022694"/>
    </source>
</evidence>
<dbReference type="GO" id="GO:0002130">
    <property type="term" value="P:wobble position ribose methylation"/>
    <property type="evidence" value="ECO:0007669"/>
    <property type="project" value="TreeGrafter"/>
</dbReference>
<evidence type="ECO:0000313" key="9">
    <source>
        <dbReference type="EMBL" id="MBE9032267.1"/>
    </source>
</evidence>
<keyword evidence="5 6" id="KW-0819">tRNA processing</keyword>
<evidence type="ECO:0000256" key="2">
    <source>
        <dbReference type="ARBA" id="ARBA00022603"/>
    </source>
</evidence>
<keyword evidence="2 6" id="KW-0489">Methyltransferase</keyword>
<dbReference type="InterPro" id="IPR029028">
    <property type="entry name" value="Alpha/beta_knot_MTases"/>
</dbReference>
<sequence>MPSIVLVNPLIPPNTGNIARTCAASATELHLVKPLGFELSDRYLKRAGLDYWPFVDLTVHEDFAAFLNHHDQRSGRLIGYTTRGRCSYLELEYQSDDWLLFGSETEGLSADCLARCDYSTYIPMLQKQVRSLNLSVSVSIGLFEAKRQLGQLIG</sequence>
<evidence type="ECO:0000256" key="3">
    <source>
        <dbReference type="ARBA" id="ARBA00022679"/>
    </source>
</evidence>
<dbReference type="Gene3D" id="3.40.1280.10">
    <property type="match status" value="1"/>
</dbReference>
<dbReference type="GO" id="GO:0042802">
    <property type="term" value="F:identical protein binding"/>
    <property type="evidence" value="ECO:0007669"/>
    <property type="project" value="UniProtKB-ARBA"/>
</dbReference>
<proteinExistence type="inferred from homology"/>
<dbReference type="InterPro" id="IPR001537">
    <property type="entry name" value="SpoU_MeTrfase"/>
</dbReference>
<dbReference type="RefSeq" id="WP_264327088.1">
    <property type="nucleotide sequence ID" value="NZ_JADEXQ010000096.1"/>
</dbReference>
<dbReference type="Proteomes" id="UP000625316">
    <property type="component" value="Unassembled WGS sequence"/>
</dbReference>
<feature type="binding site" evidence="6 7">
    <location>
        <position position="102"/>
    </location>
    <ligand>
        <name>S-adenosyl-L-methionine</name>
        <dbReference type="ChEBI" id="CHEBI:59789"/>
    </ligand>
</feature>
<dbReference type="SUPFAM" id="SSF75217">
    <property type="entry name" value="alpha/beta knot"/>
    <property type="match status" value="1"/>
</dbReference>
<keyword evidence="3 6" id="KW-0808">Transferase</keyword>
<dbReference type="InterPro" id="IPR016914">
    <property type="entry name" value="TrmL"/>
</dbReference>
<comment type="function">
    <text evidence="6">Could methylate the ribose at the nucleotide 34 wobble position in tRNA.</text>
</comment>
<keyword evidence="10" id="KW-1185">Reference proteome</keyword>
<comment type="caution">
    <text evidence="9">The sequence shown here is derived from an EMBL/GenBank/DDBJ whole genome shotgun (WGS) entry which is preliminary data.</text>
</comment>
<keyword evidence="1 6" id="KW-0963">Cytoplasm</keyword>
<dbReference type="AlphaFoldDB" id="A0A928Z5R7"/>
<feature type="domain" description="tRNA/rRNA methyltransferase SpoU type" evidence="8">
    <location>
        <begin position="3"/>
        <end position="142"/>
    </location>
</feature>
<keyword evidence="4 6" id="KW-0949">S-adenosyl-L-methionine</keyword>
<evidence type="ECO:0000256" key="4">
    <source>
        <dbReference type="ARBA" id="ARBA00022691"/>
    </source>
</evidence>
<evidence type="ECO:0000259" key="8">
    <source>
        <dbReference type="Pfam" id="PF00588"/>
    </source>
</evidence>
<gene>
    <name evidence="9" type="ORF">IQ266_21240</name>
</gene>
<dbReference type="InterPro" id="IPR029026">
    <property type="entry name" value="tRNA_m1G_MTases_N"/>
</dbReference>
<feature type="binding site" evidence="6 7">
    <location>
        <position position="122"/>
    </location>
    <ligand>
        <name>S-adenosyl-L-methionine</name>
        <dbReference type="ChEBI" id="CHEBI:59789"/>
    </ligand>
</feature>
<feature type="binding site" evidence="6 7">
    <location>
        <position position="131"/>
    </location>
    <ligand>
        <name>S-adenosyl-L-methionine</name>
        <dbReference type="ChEBI" id="CHEBI:59789"/>
    </ligand>
</feature>
<dbReference type="EC" id="2.1.1.207" evidence="6"/>
<dbReference type="GO" id="GO:0003723">
    <property type="term" value="F:RNA binding"/>
    <property type="evidence" value="ECO:0007669"/>
    <property type="project" value="InterPro"/>
</dbReference>
<evidence type="ECO:0000313" key="10">
    <source>
        <dbReference type="Proteomes" id="UP000625316"/>
    </source>
</evidence>
<accession>A0A928Z5R7</accession>
<evidence type="ECO:0000256" key="7">
    <source>
        <dbReference type="PIRSR" id="PIRSR029256-1"/>
    </source>
</evidence>
<comment type="caution">
    <text evidence="6">Lacks conserved residue(s) required for the propagation of feature annotation.</text>
</comment>
<comment type="catalytic activity">
    <reaction evidence="6">
        <text>cytidine(34) in tRNA + S-adenosyl-L-methionine = 2'-O-methylcytidine(34) in tRNA + S-adenosyl-L-homocysteine + H(+)</text>
        <dbReference type="Rhea" id="RHEA:43084"/>
        <dbReference type="Rhea" id="RHEA-COMP:10331"/>
        <dbReference type="Rhea" id="RHEA-COMP:10332"/>
        <dbReference type="ChEBI" id="CHEBI:15378"/>
        <dbReference type="ChEBI" id="CHEBI:57856"/>
        <dbReference type="ChEBI" id="CHEBI:59789"/>
        <dbReference type="ChEBI" id="CHEBI:74495"/>
        <dbReference type="ChEBI" id="CHEBI:82748"/>
        <dbReference type="EC" id="2.1.1.207"/>
    </reaction>
</comment>
<dbReference type="EMBL" id="JADEXQ010000096">
    <property type="protein sequence ID" value="MBE9032267.1"/>
    <property type="molecule type" value="Genomic_DNA"/>
</dbReference>
<dbReference type="GO" id="GO:0008175">
    <property type="term" value="F:tRNA methyltransferase activity"/>
    <property type="evidence" value="ECO:0007669"/>
    <property type="project" value="UniProtKB-UniRule"/>
</dbReference>
<dbReference type="PANTHER" id="PTHR42971">
    <property type="entry name" value="TRNA (CYTIDINE(34)-2'-O)-METHYLTRANSFERASE"/>
    <property type="match status" value="1"/>
</dbReference>
<comment type="subcellular location">
    <subcellularLocation>
        <location evidence="6">Cytoplasm</location>
    </subcellularLocation>
</comment>
<organism evidence="9 10">
    <name type="scientific">Romeriopsis navalis LEGE 11480</name>
    <dbReference type="NCBI Taxonomy" id="2777977"/>
    <lineage>
        <taxon>Bacteria</taxon>
        <taxon>Bacillati</taxon>
        <taxon>Cyanobacteriota</taxon>
        <taxon>Cyanophyceae</taxon>
        <taxon>Leptolyngbyales</taxon>
        <taxon>Leptolyngbyaceae</taxon>
        <taxon>Romeriopsis</taxon>
        <taxon>Romeriopsis navalis</taxon>
    </lineage>
</organism>
<dbReference type="GO" id="GO:0005737">
    <property type="term" value="C:cytoplasm"/>
    <property type="evidence" value="ECO:0007669"/>
    <property type="project" value="UniProtKB-SubCell"/>
</dbReference>
<dbReference type="HAMAP" id="MF_01885">
    <property type="entry name" value="tRNA_methyltr_TrmL"/>
    <property type="match status" value="1"/>
</dbReference>
<dbReference type="Pfam" id="PF00588">
    <property type="entry name" value="SpoU_methylase"/>
    <property type="match status" value="1"/>
</dbReference>
<evidence type="ECO:0000256" key="1">
    <source>
        <dbReference type="ARBA" id="ARBA00022490"/>
    </source>
</evidence>
<protein>
    <recommendedName>
        <fullName evidence="6">Putative tRNA (cytidine(34)-2'-O)-methyltransferase</fullName>
        <ecNumber evidence="6">2.1.1.207</ecNumber>
    </recommendedName>
    <alternativeName>
        <fullName evidence="6">tRNA (cytidine/uridine-2'-O-)-methyltransferase</fullName>
    </alternativeName>
</protein>
<evidence type="ECO:0000256" key="6">
    <source>
        <dbReference type="HAMAP-Rule" id="MF_01885"/>
    </source>
</evidence>
<name>A0A928Z5R7_9CYAN</name>
<dbReference type="CDD" id="cd18094">
    <property type="entry name" value="SpoU-like_TrmL"/>
    <property type="match status" value="1"/>
</dbReference>
<dbReference type="FunFam" id="3.40.1280.10:FF:000002">
    <property type="entry name" value="Peptidylprolyl isomerase"/>
    <property type="match status" value="1"/>
</dbReference>
<dbReference type="PIRSF" id="PIRSF029256">
    <property type="entry name" value="SpoU_TrmH_prd"/>
    <property type="match status" value="1"/>
</dbReference>
<comment type="similarity">
    <text evidence="6">Belongs to the class IV-like SAM-binding methyltransferase superfamily. RNA methyltransferase TrmH family. TrmL subfamily.</text>
</comment>
<dbReference type="PANTHER" id="PTHR42971:SF1">
    <property type="entry name" value="TRNA (CYTIDINE(34)-2'-O)-METHYLTRANSFERASE"/>
    <property type="match status" value="1"/>
</dbReference>